<dbReference type="GO" id="GO:0003677">
    <property type="term" value="F:DNA binding"/>
    <property type="evidence" value="ECO:0007669"/>
    <property type="project" value="InterPro"/>
</dbReference>
<dbReference type="InterPro" id="IPR003180">
    <property type="entry name" value="MPG"/>
</dbReference>
<evidence type="ECO:0000256" key="2">
    <source>
        <dbReference type="ARBA" id="ARBA00022763"/>
    </source>
</evidence>
<dbReference type="EMBL" id="MHJM01000006">
    <property type="protein sequence ID" value="OGY68200.1"/>
    <property type="molecule type" value="Genomic_DNA"/>
</dbReference>
<protein>
    <recommendedName>
        <fullName evidence="7">3-methyladenine DNA glycosylase</fullName>
    </recommendedName>
</protein>
<keyword evidence="3" id="KW-0378">Hydrolase</keyword>
<reference evidence="5 6" key="1">
    <citation type="journal article" date="2016" name="Nat. Commun.">
        <title>Thousands of microbial genomes shed light on interconnected biogeochemical processes in an aquifer system.</title>
        <authorList>
            <person name="Anantharaman K."/>
            <person name="Brown C.T."/>
            <person name="Hug L.A."/>
            <person name="Sharon I."/>
            <person name="Castelle C.J."/>
            <person name="Probst A.J."/>
            <person name="Thomas B.C."/>
            <person name="Singh A."/>
            <person name="Wilkins M.J."/>
            <person name="Karaoz U."/>
            <person name="Brodie E.L."/>
            <person name="Williams K.H."/>
            <person name="Hubbard S.S."/>
            <person name="Banfield J.F."/>
        </authorList>
    </citation>
    <scope>NUCLEOTIDE SEQUENCE [LARGE SCALE GENOMIC DNA]</scope>
</reference>
<dbReference type="InterPro" id="IPR011034">
    <property type="entry name" value="Formyl_transferase-like_C_sf"/>
</dbReference>
<dbReference type="PANTHER" id="PTHR10429">
    <property type="entry name" value="DNA-3-METHYLADENINE GLYCOSYLASE"/>
    <property type="match status" value="1"/>
</dbReference>
<comment type="caution">
    <text evidence="5">The sequence shown here is derived from an EMBL/GenBank/DDBJ whole genome shotgun (WGS) entry which is preliminary data.</text>
</comment>
<evidence type="ECO:0000256" key="3">
    <source>
        <dbReference type="ARBA" id="ARBA00022801"/>
    </source>
</evidence>
<comment type="similarity">
    <text evidence="1">Belongs to the DNA glycosylase MPG family.</text>
</comment>
<dbReference type="Proteomes" id="UP000176284">
    <property type="component" value="Unassembled WGS sequence"/>
</dbReference>
<evidence type="ECO:0000256" key="4">
    <source>
        <dbReference type="ARBA" id="ARBA00023204"/>
    </source>
</evidence>
<dbReference type="SUPFAM" id="SSF50486">
    <property type="entry name" value="FMT C-terminal domain-like"/>
    <property type="match status" value="1"/>
</dbReference>
<dbReference type="GO" id="GO:0003905">
    <property type="term" value="F:alkylbase DNA N-glycosylase activity"/>
    <property type="evidence" value="ECO:0007669"/>
    <property type="project" value="InterPro"/>
</dbReference>
<dbReference type="PANTHER" id="PTHR10429:SF0">
    <property type="entry name" value="DNA-3-METHYLADENINE GLYCOSYLASE"/>
    <property type="match status" value="1"/>
</dbReference>
<proteinExistence type="inferred from homology"/>
<dbReference type="Gene3D" id="3.10.300.10">
    <property type="entry name" value="Methylpurine-DNA glycosylase (MPG)"/>
    <property type="match status" value="2"/>
</dbReference>
<dbReference type="GO" id="GO:0006284">
    <property type="term" value="P:base-excision repair"/>
    <property type="evidence" value="ECO:0007669"/>
    <property type="project" value="InterPro"/>
</dbReference>
<evidence type="ECO:0000313" key="6">
    <source>
        <dbReference type="Proteomes" id="UP000176284"/>
    </source>
</evidence>
<accession>A0A1G1ZWP4</accession>
<sequence length="106" mass="11948">MFGEAGHWYVYFTYGMHWLLNIVTGPKEYPAAILIRGVAGINGPARLTKALHINKKFDGKKADKKSGLWVEKRGVAKLKIKKGPRIGVDYAGPIWSKKNFRFFLLG</sequence>
<dbReference type="InterPro" id="IPR036995">
    <property type="entry name" value="MPG_sf"/>
</dbReference>
<evidence type="ECO:0000256" key="1">
    <source>
        <dbReference type="ARBA" id="ARBA00009232"/>
    </source>
</evidence>
<gene>
    <name evidence="5" type="ORF">A3H63_00050</name>
</gene>
<keyword evidence="4" id="KW-0234">DNA repair</keyword>
<keyword evidence="2" id="KW-0227">DNA damage</keyword>
<organism evidence="5 6">
    <name type="scientific">Candidatus Harrisonbacteria bacterium RIFCSPLOWO2_02_FULL_45_10c</name>
    <dbReference type="NCBI Taxonomy" id="1798410"/>
    <lineage>
        <taxon>Bacteria</taxon>
        <taxon>Candidatus Harrisoniibacteriota</taxon>
    </lineage>
</organism>
<dbReference type="AlphaFoldDB" id="A0A1G1ZWP4"/>
<evidence type="ECO:0008006" key="7">
    <source>
        <dbReference type="Google" id="ProtNLM"/>
    </source>
</evidence>
<name>A0A1G1ZWP4_9BACT</name>
<dbReference type="Pfam" id="PF02245">
    <property type="entry name" value="Pur_DNA_glyco"/>
    <property type="match status" value="2"/>
</dbReference>
<evidence type="ECO:0000313" key="5">
    <source>
        <dbReference type="EMBL" id="OGY68200.1"/>
    </source>
</evidence>